<keyword evidence="3" id="KW-1185">Reference proteome</keyword>
<name>A0ABY7FW36_MYAAR</name>
<dbReference type="Proteomes" id="UP001164746">
    <property type="component" value="Chromosome 14"/>
</dbReference>
<feature type="region of interest" description="Disordered" evidence="1">
    <location>
        <begin position="408"/>
        <end position="433"/>
    </location>
</feature>
<sequence>MNLAVKMCQMLRVNHRTAPTGEVIKTNLLLEYLEKLLYMDLENDPVAELAGGKVAMETKPPPLAAKRSKKTSLMLIVSQVFEKLAHFLGFELKYCLESLMLSLLSGYRFAPSSTDFKQQDEDDVENSADPEDEKRKEKYLHSCETLRQKTEEIERLQIEILKVLLCHDAFLPIQEFWSVIHVHWDLQMCFGSVGNSSMVCLKDAFMPIQEFWSDSREYWDLQRCGGSMGHLNRILGESEYPPTEMPSGNTLMEMLDGVMLLYNMNVLKENIQEFIQSYKDTMKKLDSCPIEMTEVRDELVRAKTVFIEKITEQARQICWIRAYMPEFYLEIVIHTHMALKNYFQTYVCFETLDEPCPSPKFQSLLADLLHSEPDLATSQKLVTKLLLSDAGFQLSAIEFMLGNHGDDKEQEAGATASPKKSKEKPFDFRNCLA</sequence>
<protein>
    <submittedName>
        <fullName evidence="2">RN123-like protein</fullName>
    </submittedName>
</protein>
<feature type="region of interest" description="Disordered" evidence="1">
    <location>
        <begin position="117"/>
        <end position="136"/>
    </location>
</feature>
<organism evidence="2 3">
    <name type="scientific">Mya arenaria</name>
    <name type="common">Soft-shell clam</name>
    <dbReference type="NCBI Taxonomy" id="6604"/>
    <lineage>
        <taxon>Eukaryota</taxon>
        <taxon>Metazoa</taxon>
        <taxon>Spiralia</taxon>
        <taxon>Lophotrochozoa</taxon>
        <taxon>Mollusca</taxon>
        <taxon>Bivalvia</taxon>
        <taxon>Autobranchia</taxon>
        <taxon>Heteroconchia</taxon>
        <taxon>Euheterodonta</taxon>
        <taxon>Imparidentia</taxon>
        <taxon>Neoheterodontei</taxon>
        <taxon>Myida</taxon>
        <taxon>Myoidea</taxon>
        <taxon>Myidae</taxon>
        <taxon>Mya</taxon>
    </lineage>
</organism>
<feature type="compositionally biased region" description="Acidic residues" evidence="1">
    <location>
        <begin position="120"/>
        <end position="131"/>
    </location>
</feature>
<gene>
    <name evidence="2" type="ORF">MAR_012137</name>
</gene>
<reference evidence="2" key="1">
    <citation type="submission" date="2022-11" db="EMBL/GenBank/DDBJ databases">
        <title>Centuries of genome instability and evolution in soft-shell clam transmissible cancer (bioRxiv).</title>
        <authorList>
            <person name="Hart S.F.M."/>
            <person name="Yonemitsu M.A."/>
            <person name="Giersch R.M."/>
            <person name="Beal B.F."/>
            <person name="Arriagada G."/>
            <person name="Davis B.W."/>
            <person name="Ostrander E.A."/>
            <person name="Goff S.P."/>
            <person name="Metzger M.J."/>
        </authorList>
    </citation>
    <scope>NUCLEOTIDE SEQUENCE</scope>
    <source>
        <strain evidence="2">MELC-2E11</strain>
        <tissue evidence="2">Siphon/mantle</tissue>
    </source>
</reference>
<accession>A0ABY7FW36</accession>
<evidence type="ECO:0000256" key="1">
    <source>
        <dbReference type="SAM" id="MobiDB-lite"/>
    </source>
</evidence>
<proteinExistence type="predicted"/>
<evidence type="ECO:0000313" key="2">
    <source>
        <dbReference type="EMBL" id="WAR26433.1"/>
    </source>
</evidence>
<evidence type="ECO:0000313" key="3">
    <source>
        <dbReference type="Proteomes" id="UP001164746"/>
    </source>
</evidence>
<dbReference type="EMBL" id="CP111025">
    <property type="protein sequence ID" value="WAR26433.1"/>
    <property type="molecule type" value="Genomic_DNA"/>
</dbReference>